<name>A0ABN8IGH8_9NEOP</name>
<dbReference type="EMBL" id="OW152834">
    <property type="protein sequence ID" value="CAH2055707.1"/>
    <property type="molecule type" value="Genomic_DNA"/>
</dbReference>
<evidence type="ECO:0000313" key="3">
    <source>
        <dbReference type="Proteomes" id="UP000837857"/>
    </source>
</evidence>
<accession>A0ABN8IGH8</accession>
<dbReference type="Proteomes" id="UP000837857">
    <property type="component" value="Chromosome 22"/>
</dbReference>
<sequence length="99" mass="11096">MPRSNSTVPTLDSSACYGRVRPPPVEKRKTNQAHESRRKNAKSECRMFGTTSCDNCTDLGSAHSAFFPPHLLGVLASLAFWPPWRFGERKRGHLKTRAP</sequence>
<organism evidence="2 3">
    <name type="scientific">Iphiclides podalirius</name>
    <name type="common">scarce swallowtail</name>
    <dbReference type="NCBI Taxonomy" id="110791"/>
    <lineage>
        <taxon>Eukaryota</taxon>
        <taxon>Metazoa</taxon>
        <taxon>Ecdysozoa</taxon>
        <taxon>Arthropoda</taxon>
        <taxon>Hexapoda</taxon>
        <taxon>Insecta</taxon>
        <taxon>Pterygota</taxon>
        <taxon>Neoptera</taxon>
        <taxon>Endopterygota</taxon>
        <taxon>Lepidoptera</taxon>
        <taxon>Glossata</taxon>
        <taxon>Ditrysia</taxon>
        <taxon>Papilionoidea</taxon>
        <taxon>Papilionidae</taxon>
        <taxon>Papilioninae</taxon>
        <taxon>Iphiclides</taxon>
    </lineage>
</organism>
<feature type="compositionally biased region" description="Polar residues" evidence="1">
    <location>
        <begin position="1"/>
        <end position="13"/>
    </location>
</feature>
<protein>
    <submittedName>
        <fullName evidence="2">Uncharacterized protein</fullName>
    </submittedName>
</protein>
<feature type="compositionally biased region" description="Basic and acidic residues" evidence="1">
    <location>
        <begin position="24"/>
        <end position="35"/>
    </location>
</feature>
<evidence type="ECO:0000256" key="1">
    <source>
        <dbReference type="SAM" id="MobiDB-lite"/>
    </source>
</evidence>
<reference evidence="2" key="1">
    <citation type="submission" date="2022-03" db="EMBL/GenBank/DDBJ databases">
        <authorList>
            <person name="Martin H S."/>
        </authorList>
    </citation>
    <scope>NUCLEOTIDE SEQUENCE</scope>
</reference>
<proteinExistence type="predicted"/>
<gene>
    <name evidence="2" type="ORF">IPOD504_LOCUS9029</name>
</gene>
<keyword evidence="3" id="KW-1185">Reference proteome</keyword>
<feature type="region of interest" description="Disordered" evidence="1">
    <location>
        <begin position="1"/>
        <end position="44"/>
    </location>
</feature>
<feature type="non-terminal residue" evidence="2">
    <location>
        <position position="99"/>
    </location>
</feature>
<evidence type="ECO:0000313" key="2">
    <source>
        <dbReference type="EMBL" id="CAH2055707.1"/>
    </source>
</evidence>